<dbReference type="Proteomes" id="UP000785679">
    <property type="component" value="Unassembled WGS sequence"/>
</dbReference>
<gene>
    <name evidence="1" type="ORF">FGO68_gene11797</name>
</gene>
<protein>
    <submittedName>
        <fullName evidence="1">Uncharacterized protein</fullName>
    </submittedName>
</protein>
<sequence length="170" mass="19418">MNGFPFHEGTFAFGNSHIDHIARSDIGYKYYLAFVVTQAFAFGSDAFNGQLGDDLVFHFSGHGRKIRKNEGIWTTQLRVEASLFSILSQSALFLVIFLSLWANVGYELYEQSGGHYGCHLRNWRSLCGCIWRRWGEIGDHREECAEVEGHYGQTSGHESHRAPHPCRYRV</sequence>
<dbReference type="AlphaFoldDB" id="A0A8J8N945"/>
<comment type="caution">
    <text evidence="1">The sequence shown here is derived from an EMBL/GenBank/DDBJ whole genome shotgun (WGS) entry which is preliminary data.</text>
</comment>
<proteinExistence type="predicted"/>
<evidence type="ECO:0000313" key="1">
    <source>
        <dbReference type="EMBL" id="TNV70629.1"/>
    </source>
</evidence>
<keyword evidence="2" id="KW-1185">Reference proteome</keyword>
<reference evidence="1" key="1">
    <citation type="submission" date="2019-06" db="EMBL/GenBank/DDBJ databases">
        <authorList>
            <person name="Zheng W."/>
        </authorList>
    </citation>
    <scope>NUCLEOTIDE SEQUENCE</scope>
    <source>
        <strain evidence="1">QDHG01</strain>
    </source>
</reference>
<accession>A0A8J8N945</accession>
<organism evidence="1 2">
    <name type="scientific">Halteria grandinella</name>
    <dbReference type="NCBI Taxonomy" id="5974"/>
    <lineage>
        <taxon>Eukaryota</taxon>
        <taxon>Sar</taxon>
        <taxon>Alveolata</taxon>
        <taxon>Ciliophora</taxon>
        <taxon>Intramacronucleata</taxon>
        <taxon>Spirotrichea</taxon>
        <taxon>Stichotrichia</taxon>
        <taxon>Sporadotrichida</taxon>
        <taxon>Halteriidae</taxon>
        <taxon>Halteria</taxon>
    </lineage>
</organism>
<evidence type="ECO:0000313" key="2">
    <source>
        <dbReference type="Proteomes" id="UP000785679"/>
    </source>
</evidence>
<name>A0A8J8N945_HALGN</name>
<dbReference type="EMBL" id="RRYP01034701">
    <property type="protein sequence ID" value="TNV70629.1"/>
    <property type="molecule type" value="Genomic_DNA"/>
</dbReference>